<dbReference type="OrthoDB" id="288162at2"/>
<keyword evidence="2" id="KW-1185">Reference proteome</keyword>
<organism evidence="1 2">
    <name type="scientific">Stieleria marina</name>
    <dbReference type="NCBI Taxonomy" id="1930275"/>
    <lineage>
        <taxon>Bacteria</taxon>
        <taxon>Pseudomonadati</taxon>
        <taxon>Planctomycetota</taxon>
        <taxon>Planctomycetia</taxon>
        <taxon>Pirellulales</taxon>
        <taxon>Pirellulaceae</taxon>
        <taxon>Stieleria</taxon>
    </lineage>
</organism>
<dbReference type="PIRSF" id="PIRSF030771">
    <property type="entry name" value="UCP030771"/>
    <property type="match status" value="1"/>
</dbReference>
<reference evidence="1 2" key="1">
    <citation type="submission" date="2019-02" db="EMBL/GenBank/DDBJ databases">
        <title>Deep-cultivation of Planctomycetes and their phenomic and genomic characterization uncovers novel biology.</title>
        <authorList>
            <person name="Wiegand S."/>
            <person name="Jogler M."/>
            <person name="Boedeker C."/>
            <person name="Pinto D."/>
            <person name="Vollmers J."/>
            <person name="Rivas-Marin E."/>
            <person name="Kohn T."/>
            <person name="Peeters S.H."/>
            <person name="Heuer A."/>
            <person name="Rast P."/>
            <person name="Oberbeckmann S."/>
            <person name="Bunk B."/>
            <person name="Jeske O."/>
            <person name="Meyerdierks A."/>
            <person name="Storesund J.E."/>
            <person name="Kallscheuer N."/>
            <person name="Luecker S."/>
            <person name="Lage O.M."/>
            <person name="Pohl T."/>
            <person name="Merkel B.J."/>
            <person name="Hornburger P."/>
            <person name="Mueller R.-W."/>
            <person name="Bruemmer F."/>
            <person name="Labrenz M."/>
            <person name="Spormann A.M."/>
            <person name="Op den Camp H."/>
            <person name="Overmann J."/>
            <person name="Amann R."/>
            <person name="Jetten M.S.M."/>
            <person name="Mascher T."/>
            <person name="Medema M.H."/>
            <person name="Devos D.P."/>
            <person name="Kaster A.-K."/>
            <person name="Ovreas L."/>
            <person name="Rohde M."/>
            <person name="Galperin M.Y."/>
            <person name="Jogler C."/>
        </authorList>
    </citation>
    <scope>NUCLEOTIDE SEQUENCE [LARGE SCALE GENOMIC DNA]</scope>
    <source>
        <strain evidence="1 2">K23_9</strain>
    </source>
</reference>
<gene>
    <name evidence="1" type="ORF">K239x_26830</name>
</gene>
<evidence type="ECO:0008006" key="3">
    <source>
        <dbReference type="Google" id="ProtNLM"/>
    </source>
</evidence>
<protein>
    <recommendedName>
        <fullName evidence="3">DUF2190 family protein</fullName>
    </recommendedName>
</protein>
<proteinExistence type="predicted"/>
<name>A0A517NUC4_9BACT</name>
<dbReference type="RefSeq" id="WP_145418465.1">
    <property type="nucleotide sequence ID" value="NZ_CP036526.1"/>
</dbReference>
<sequence>MQAQFIHDGKQVDFTPDVDVPVGSIVIQGDLVGITKRDLKADVLGSIVVEGVFDMPKDPADAETYAAGQKIYATTEGIITEVPDGSVLLGKVVADAAPTDNFVRVRLSQ</sequence>
<evidence type="ECO:0000313" key="2">
    <source>
        <dbReference type="Proteomes" id="UP000319817"/>
    </source>
</evidence>
<dbReference type="Pfam" id="PF09956">
    <property type="entry name" value="Phage_cement_2"/>
    <property type="match status" value="1"/>
</dbReference>
<dbReference type="EMBL" id="CP036526">
    <property type="protein sequence ID" value="QDT10725.1"/>
    <property type="molecule type" value="Genomic_DNA"/>
</dbReference>
<dbReference type="AlphaFoldDB" id="A0A517NUC4"/>
<dbReference type="InterPro" id="IPR011231">
    <property type="entry name" value="Phage_VT1-Sakai_H0018"/>
</dbReference>
<evidence type="ECO:0000313" key="1">
    <source>
        <dbReference type="EMBL" id="QDT10725.1"/>
    </source>
</evidence>
<dbReference type="Proteomes" id="UP000319817">
    <property type="component" value="Chromosome"/>
</dbReference>
<accession>A0A517NUC4</accession>